<feature type="domain" description="Lipid/polyisoprenoid-binding YceI-like" evidence="1">
    <location>
        <begin position="32"/>
        <end position="200"/>
    </location>
</feature>
<proteinExistence type="predicted"/>
<keyword evidence="3" id="KW-1185">Reference proteome</keyword>
<dbReference type="InterPro" id="IPR007372">
    <property type="entry name" value="Lipid/polyisoprenoid-bd_YceI"/>
</dbReference>
<dbReference type="InterPro" id="IPR036761">
    <property type="entry name" value="TTHA0802/YceI-like_sf"/>
</dbReference>
<dbReference type="Gene3D" id="2.40.128.110">
    <property type="entry name" value="Lipid/polyisoprenoid-binding, YceI-like"/>
    <property type="match status" value="1"/>
</dbReference>
<evidence type="ECO:0000313" key="3">
    <source>
        <dbReference type="Proteomes" id="UP001597601"/>
    </source>
</evidence>
<dbReference type="RefSeq" id="WP_377127073.1">
    <property type="nucleotide sequence ID" value="NZ_JBHUON010000011.1"/>
</dbReference>
<organism evidence="2 3">
    <name type="scientific">Mucilaginibacter antarcticus</name>
    <dbReference type="NCBI Taxonomy" id="1855725"/>
    <lineage>
        <taxon>Bacteria</taxon>
        <taxon>Pseudomonadati</taxon>
        <taxon>Bacteroidota</taxon>
        <taxon>Sphingobacteriia</taxon>
        <taxon>Sphingobacteriales</taxon>
        <taxon>Sphingobacteriaceae</taxon>
        <taxon>Mucilaginibacter</taxon>
    </lineage>
</organism>
<sequence length="201" mass="22062">MKQTNNPLAAIRFIIAAIILLAAPQLVMAQVTYKLADGADTYLKVSGTSNIHDWTMTSSSLESQGTFVKEGDDLSAIRAFTFQFAIKTLKSEHSSMDSRMNKAVNASKYPTVSYKLTSVTVTNILKGKYLLKTKGDLTFAGNTQAISMDVTAKVNADNTITCSGTKKIQLTDYGIKPPSYMLGTMKVYNDLTIQFNLIYKK</sequence>
<dbReference type="Pfam" id="PF04264">
    <property type="entry name" value="YceI"/>
    <property type="match status" value="1"/>
</dbReference>
<protein>
    <submittedName>
        <fullName evidence="2">YceI family protein</fullName>
    </submittedName>
</protein>
<gene>
    <name evidence="2" type="ORF">ACFSYC_10900</name>
</gene>
<dbReference type="PANTHER" id="PTHR34406:SF1">
    <property type="entry name" value="PROTEIN YCEI"/>
    <property type="match status" value="1"/>
</dbReference>
<reference evidence="3" key="1">
    <citation type="journal article" date="2019" name="Int. J. Syst. Evol. Microbiol.">
        <title>The Global Catalogue of Microorganisms (GCM) 10K type strain sequencing project: providing services to taxonomists for standard genome sequencing and annotation.</title>
        <authorList>
            <consortium name="The Broad Institute Genomics Platform"/>
            <consortium name="The Broad Institute Genome Sequencing Center for Infectious Disease"/>
            <person name="Wu L."/>
            <person name="Ma J."/>
        </authorList>
    </citation>
    <scope>NUCLEOTIDE SEQUENCE [LARGE SCALE GENOMIC DNA]</scope>
    <source>
        <strain evidence="3">KCTC 52232</strain>
    </source>
</reference>
<name>A0ABW5XN29_9SPHI</name>
<dbReference type="SUPFAM" id="SSF101874">
    <property type="entry name" value="YceI-like"/>
    <property type="match status" value="1"/>
</dbReference>
<evidence type="ECO:0000259" key="1">
    <source>
        <dbReference type="SMART" id="SM00867"/>
    </source>
</evidence>
<comment type="caution">
    <text evidence="2">The sequence shown here is derived from an EMBL/GenBank/DDBJ whole genome shotgun (WGS) entry which is preliminary data.</text>
</comment>
<dbReference type="Proteomes" id="UP001597601">
    <property type="component" value="Unassembled WGS sequence"/>
</dbReference>
<evidence type="ECO:0000313" key="2">
    <source>
        <dbReference type="EMBL" id="MFD2865194.1"/>
    </source>
</evidence>
<accession>A0ABW5XN29</accession>
<dbReference type="SMART" id="SM00867">
    <property type="entry name" value="YceI"/>
    <property type="match status" value="1"/>
</dbReference>
<dbReference type="PANTHER" id="PTHR34406">
    <property type="entry name" value="PROTEIN YCEI"/>
    <property type="match status" value="1"/>
</dbReference>
<dbReference type="EMBL" id="JBHUON010000011">
    <property type="protein sequence ID" value="MFD2865194.1"/>
    <property type="molecule type" value="Genomic_DNA"/>
</dbReference>